<dbReference type="Gramene" id="rna16732">
    <property type="protein sequence ID" value="RHN68388.1"/>
    <property type="gene ID" value="gene16732"/>
</dbReference>
<dbReference type="AlphaFoldDB" id="A0A396IUT0"/>
<evidence type="ECO:0000313" key="2">
    <source>
        <dbReference type="Proteomes" id="UP000265566"/>
    </source>
</evidence>
<evidence type="ECO:0000313" key="1">
    <source>
        <dbReference type="EMBL" id="RHN68388.1"/>
    </source>
</evidence>
<protein>
    <submittedName>
        <fullName evidence="1">Uncharacterized protein</fullName>
    </submittedName>
</protein>
<reference evidence="2" key="1">
    <citation type="journal article" date="2018" name="Nat. Plants">
        <title>Whole-genome landscape of Medicago truncatula symbiotic genes.</title>
        <authorList>
            <person name="Pecrix Y."/>
            <person name="Staton S.E."/>
            <person name="Sallet E."/>
            <person name="Lelandais-Briere C."/>
            <person name="Moreau S."/>
            <person name="Carrere S."/>
            <person name="Blein T."/>
            <person name="Jardinaud M.F."/>
            <person name="Latrasse D."/>
            <person name="Zouine M."/>
            <person name="Zahm M."/>
            <person name="Kreplak J."/>
            <person name="Mayjonade B."/>
            <person name="Satge C."/>
            <person name="Perez M."/>
            <person name="Cauet S."/>
            <person name="Marande W."/>
            <person name="Chantry-Darmon C."/>
            <person name="Lopez-Roques C."/>
            <person name="Bouchez O."/>
            <person name="Berard A."/>
            <person name="Debelle F."/>
            <person name="Munos S."/>
            <person name="Bendahmane A."/>
            <person name="Berges H."/>
            <person name="Niebel A."/>
            <person name="Buitink J."/>
            <person name="Frugier F."/>
            <person name="Benhamed M."/>
            <person name="Crespi M."/>
            <person name="Gouzy J."/>
            <person name="Gamas P."/>
        </authorList>
    </citation>
    <scope>NUCLEOTIDE SEQUENCE [LARGE SCALE GENOMIC DNA]</scope>
    <source>
        <strain evidence="2">cv. Jemalong A17</strain>
    </source>
</reference>
<dbReference type="Proteomes" id="UP000265566">
    <property type="component" value="Chromosome 3"/>
</dbReference>
<proteinExistence type="predicted"/>
<accession>A0A396IUT0</accession>
<name>A0A396IUT0_MEDTR</name>
<organism evidence="1 2">
    <name type="scientific">Medicago truncatula</name>
    <name type="common">Barrel medic</name>
    <name type="synonym">Medicago tribuloides</name>
    <dbReference type="NCBI Taxonomy" id="3880"/>
    <lineage>
        <taxon>Eukaryota</taxon>
        <taxon>Viridiplantae</taxon>
        <taxon>Streptophyta</taxon>
        <taxon>Embryophyta</taxon>
        <taxon>Tracheophyta</taxon>
        <taxon>Spermatophyta</taxon>
        <taxon>Magnoliopsida</taxon>
        <taxon>eudicotyledons</taxon>
        <taxon>Gunneridae</taxon>
        <taxon>Pentapetalae</taxon>
        <taxon>rosids</taxon>
        <taxon>fabids</taxon>
        <taxon>Fabales</taxon>
        <taxon>Fabaceae</taxon>
        <taxon>Papilionoideae</taxon>
        <taxon>50 kb inversion clade</taxon>
        <taxon>NPAAA clade</taxon>
        <taxon>Hologalegina</taxon>
        <taxon>IRL clade</taxon>
        <taxon>Trifolieae</taxon>
        <taxon>Medicago</taxon>
    </lineage>
</organism>
<gene>
    <name evidence="1" type="ORF">MtrunA17_Chr3g0113351</name>
</gene>
<dbReference type="EMBL" id="PSQE01000003">
    <property type="protein sequence ID" value="RHN68388.1"/>
    <property type="molecule type" value="Genomic_DNA"/>
</dbReference>
<comment type="caution">
    <text evidence="1">The sequence shown here is derived from an EMBL/GenBank/DDBJ whole genome shotgun (WGS) entry which is preliminary data.</text>
</comment>
<sequence>MLLGVGVLFRNYKFHLVLSCSSRVHVKIVYQLKPNFNLGC</sequence>